<proteinExistence type="predicted"/>
<comment type="caution">
    <text evidence="3">The sequence shown here is derived from an EMBL/GenBank/DDBJ whole genome shotgun (WGS) entry which is preliminary data.</text>
</comment>
<sequence length="348" mass="37935">MNIQFSKMVKISALPIFIGLCGSYYFFANDHSTLTKTLKQWQPKPNHPAIVALNRDSTRLAVANVLSNEIRIFSVPSFDLLRIIKKPGGVSAISFAPDGKTLAVGSEFSSRIENRNSIRLWNADTGALLWEPAGFIAGKSAENDVNDLVFSPNGKNLLVSMNSIHPYKKCCYLFLIDSEKKSINGFGTSFSLSVNYSRNGKRIVSGGLGRLQIWSATGGGPEWEQILQNEKNHSAFYPVTKVSFSNDDSELLVVNKSGVAIHSAATGIQTHTLPIESKSIRLATYSPDGRYIVAASNRLFIFDAISKVLLEESSLPKSANSISFDGSGRNFAVGTDSGYVVIKKILSN</sequence>
<dbReference type="RefSeq" id="WP_386090341.1">
    <property type="nucleotide sequence ID" value="NZ_JBHRXN010000017.1"/>
</dbReference>
<dbReference type="Proteomes" id="UP001595741">
    <property type="component" value="Unassembled WGS sequence"/>
</dbReference>
<dbReference type="EMBL" id="JBHRXN010000017">
    <property type="protein sequence ID" value="MFC3532066.1"/>
    <property type="molecule type" value="Genomic_DNA"/>
</dbReference>
<protein>
    <submittedName>
        <fullName evidence="3">WD40 repeat domain-containing protein</fullName>
    </submittedName>
</protein>
<keyword evidence="4" id="KW-1185">Reference proteome</keyword>
<dbReference type="InterPro" id="IPR001680">
    <property type="entry name" value="WD40_rpt"/>
</dbReference>
<dbReference type="SUPFAM" id="SSF50998">
    <property type="entry name" value="Quinoprotein alcohol dehydrogenase-like"/>
    <property type="match status" value="1"/>
</dbReference>
<accession>A0ABV7RIB6</accession>
<dbReference type="SMART" id="SM00320">
    <property type="entry name" value="WD40"/>
    <property type="match status" value="4"/>
</dbReference>
<evidence type="ECO:0000313" key="3">
    <source>
        <dbReference type="EMBL" id="MFC3532066.1"/>
    </source>
</evidence>
<dbReference type="InterPro" id="IPR011047">
    <property type="entry name" value="Quinoprotein_ADH-like_sf"/>
</dbReference>
<dbReference type="Pfam" id="PF00400">
    <property type="entry name" value="WD40"/>
    <property type="match status" value="1"/>
</dbReference>
<keyword evidence="1" id="KW-0853">WD repeat</keyword>
<evidence type="ECO:0000256" key="1">
    <source>
        <dbReference type="ARBA" id="ARBA00022574"/>
    </source>
</evidence>
<organism evidence="3 4">
    <name type="scientific">Vogesella facilis</name>
    <dbReference type="NCBI Taxonomy" id="1655232"/>
    <lineage>
        <taxon>Bacteria</taxon>
        <taxon>Pseudomonadati</taxon>
        <taxon>Pseudomonadota</taxon>
        <taxon>Betaproteobacteria</taxon>
        <taxon>Neisseriales</taxon>
        <taxon>Chromobacteriaceae</taxon>
        <taxon>Vogesella</taxon>
    </lineage>
</organism>
<evidence type="ECO:0000313" key="4">
    <source>
        <dbReference type="Proteomes" id="UP001595741"/>
    </source>
</evidence>
<name>A0ABV7RIB6_9NEIS</name>
<dbReference type="InterPro" id="IPR050349">
    <property type="entry name" value="WD_LIS1/nudF_dynein_reg"/>
</dbReference>
<keyword evidence="2" id="KW-0677">Repeat</keyword>
<gene>
    <name evidence="3" type="ORF">ACFOLG_07690</name>
</gene>
<dbReference type="InterPro" id="IPR015943">
    <property type="entry name" value="WD40/YVTN_repeat-like_dom_sf"/>
</dbReference>
<dbReference type="Gene3D" id="2.130.10.10">
    <property type="entry name" value="YVTN repeat-like/Quinoprotein amine dehydrogenase"/>
    <property type="match status" value="2"/>
</dbReference>
<dbReference type="PANTHER" id="PTHR44129">
    <property type="entry name" value="WD REPEAT-CONTAINING PROTEIN POP1"/>
    <property type="match status" value="1"/>
</dbReference>
<evidence type="ECO:0000256" key="2">
    <source>
        <dbReference type="ARBA" id="ARBA00022737"/>
    </source>
</evidence>
<reference evidence="4" key="1">
    <citation type="journal article" date="2019" name="Int. J. Syst. Evol. Microbiol.">
        <title>The Global Catalogue of Microorganisms (GCM) 10K type strain sequencing project: providing services to taxonomists for standard genome sequencing and annotation.</title>
        <authorList>
            <consortium name="The Broad Institute Genomics Platform"/>
            <consortium name="The Broad Institute Genome Sequencing Center for Infectious Disease"/>
            <person name="Wu L."/>
            <person name="Ma J."/>
        </authorList>
    </citation>
    <scope>NUCLEOTIDE SEQUENCE [LARGE SCALE GENOMIC DNA]</scope>
    <source>
        <strain evidence="4">KCTC 42742</strain>
    </source>
</reference>